<feature type="binding site" evidence="6">
    <location>
        <position position="47"/>
    </location>
    <ligand>
        <name>FAD</name>
        <dbReference type="ChEBI" id="CHEBI:57692"/>
    </ligand>
</feature>
<gene>
    <name evidence="8" type="ORF">BN1048_02249</name>
</gene>
<comment type="cofactor">
    <cofactor evidence="6">
        <name>FAD</name>
        <dbReference type="ChEBI" id="CHEBI:57692"/>
    </cofactor>
    <text evidence="6">Binds 1 FAD per subunit.</text>
</comment>
<feature type="domain" description="FAD/NAD(P)-binding" evidence="7">
    <location>
        <begin position="6"/>
        <end position="303"/>
    </location>
</feature>
<dbReference type="InterPro" id="IPR022890">
    <property type="entry name" value="Fd--NADP_Rdtase_type_2"/>
</dbReference>
<dbReference type="InterPro" id="IPR050097">
    <property type="entry name" value="Ferredoxin-NADP_redctase_2"/>
</dbReference>
<dbReference type="SUPFAM" id="SSF51905">
    <property type="entry name" value="FAD/NAD(P)-binding domain"/>
    <property type="match status" value="1"/>
</dbReference>
<dbReference type="InterPro" id="IPR036188">
    <property type="entry name" value="FAD/NAD-bd_sf"/>
</dbReference>
<dbReference type="HOGENOM" id="CLU_031864_5_5_9"/>
<feature type="binding site" evidence="6">
    <location>
        <position position="287"/>
    </location>
    <ligand>
        <name>FAD</name>
        <dbReference type="ChEBI" id="CHEBI:57692"/>
    </ligand>
</feature>
<dbReference type="PANTHER" id="PTHR48105">
    <property type="entry name" value="THIOREDOXIN REDUCTASE 1-RELATED-RELATED"/>
    <property type="match status" value="1"/>
</dbReference>
<dbReference type="EMBL" id="CCSE01000001">
    <property type="protein sequence ID" value="CEA03903.1"/>
    <property type="molecule type" value="Genomic_DNA"/>
</dbReference>
<evidence type="ECO:0000256" key="1">
    <source>
        <dbReference type="ARBA" id="ARBA00011738"/>
    </source>
</evidence>
<comment type="similarity">
    <text evidence="6">Belongs to the ferredoxin--NADP reductase type 2 family.</text>
</comment>
<dbReference type="PRINTS" id="PR00368">
    <property type="entry name" value="FADPNR"/>
</dbReference>
<comment type="catalytic activity">
    <reaction evidence="6">
        <text>2 reduced [2Fe-2S]-[ferredoxin] + NADP(+) + H(+) = 2 oxidized [2Fe-2S]-[ferredoxin] + NADPH</text>
        <dbReference type="Rhea" id="RHEA:20125"/>
        <dbReference type="Rhea" id="RHEA-COMP:10000"/>
        <dbReference type="Rhea" id="RHEA-COMP:10001"/>
        <dbReference type="ChEBI" id="CHEBI:15378"/>
        <dbReference type="ChEBI" id="CHEBI:33737"/>
        <dbReference type="ChEBI" id="CHEBI:33738"/>
        <dbReference type="ChEBI" id="CHEBI:57783"/>
        <dbReference type="ChEBI" id="CHEBI:58349"/>
        <dbReference type="EC" id="1.18.1.2"/>
    </reaction>
</comment>
<dbReference type="RefSeq" id="WP_035811297.1">
    <property type="nucleotide sequence ID" value="NZ_CCSE01000001.1"/>
</dbReference>
<dbReference type="PRINTS" id="PR00469">
    <property type="entry name" value="PNDRDTASEII"/>
</dbReference>
<dbReference type="EC" id="1.18.1.2" evidence="6"/>
<evidence type="ECO:0000259" key="7">
    <source>
        <dbReference type="Pfam" id="PF07992"/>
    </source>
</evidence>
<reference evidence="8 9" key="1">
    <citation type="submission" date="2014-07" db="EMBL/GenBank/DDBJ databases">
        <authorList>
            <person name="Urmite Genomes Urmite Genomes"/>
        </authorList>
    </citation>
    <scope>NUCLEOTIDE SEQUENCE [LARGE SCALE GENOMIC DNA]</scope>
    <source>
        <strain evidence="8 9">13MG44_air</strain>
    </source>
</reference>
<comment type="subunit">
    <text evidence="1 6">Homodimer.</text>
</comment>
<name>A0A078M8Y6_9STAP</name>
<dbReference type="GO" id="GO:0004324">
    <property type="term" value="F:ferredoxin-NADP+ reductase activity"/>
    <property type="evidence" value="ECO:0007669"/>
    <property type="project" value="UniProtKB-UniRule"/>
</dbReference>
<dbReference type="InterPro" id="IPR023753">
    <property type="entry name" value="FAD/NAD-binding_dom"/>
</dbReference>
<keyword evidence="3 6" id="KW-0274">FAD</keyword>
<accession>A0A078M8Y6</accession>
<keyword evidence="5 6" id="KW-0560">Oxidoreductase</keyword>
<evidence type="ECO:0000256" key="3">
    <source>
        <dbReference type="ARBA" id="ARBA00022827"/>
    </source>
</evidence>
<dbReference type="Gene3D" id="3.50.50.60">
    <property type="entry name" value="FAD/NAD(P)-binding domain"/>
    <property type="match status" value="2"/>
</dbReference>
<dbReference type="STRING" id="1461582.BN1048_02249"/>
<keyword evidence="4 6" id="KW-0521">NADP</keyword>
<dbReference type="AlphaFoldDB" id="A0A078M8Y6"/>
<evidence type="ECO:0000256" key="5">
    <source>
        <dbReference type="ARBA" id="ARBA00023002"/>
    </source>
</evidence>
<keyword evidence="9" id="KW-1185">Reference proteome</keyword>
<evidence type="ECO:0000256" key="4">
    <source>
        <dbReference type="ARBA" id="ARBA00022857"/>
    </source>
</evidence>
<feature type="binding site" evidence="6">
    <location>
        <position position="123"/>
    </location>
    <ligand>
        <name>FAD</name>
        <dbReference type="ChEBI" id="CHEBI:57692"/>
    </ligand>
</feature>
<feature type="binding site" evidence="6">
    <location>
        <position position="43"/>
    </location>
    <ligand>
        <name>FAD</name>
        <dbReference type="ChEBI" id="CHEBI:57692"/>
    </ligand>
</feature>
<dbReference type="Pfam" id="PF07992">
    <property type="entry name" value="Pyr_redox_2"/>
    <property type="match status" value="1"/>
</dbReference>
<feature type="binding site" evidence="6">
    <location>
        <position position="87"/>
    </location>
    <ligand>
        <name>FAD</name>
        <dbReference type="ChEBI" id="CHEBI:57692"/>
    </ligand>
</feature>
<sequence>MTENIYDVTVIGGGPAGLFSAFYAGLREMKTKIIDGQDKLGGKVHLYPQKMIWDIGGTEPLPAGQLIEKSIAQGLTFDPEVVLNTIVTNIQKENDEYFTIGTSKGVKHYSRSVIITIGGGGMIKPVKLNIENAHLFENKNLHYAVPDIKRFTDKKILITGGSYSAVDWANDLSPIAREIHIIYRGDDLTAHEADVTRLERNGVKVMTQSEVTGVSGGELMEYVEITNNQTGDITNDAYDELIVNHGYDQENLLFRENNLGLDLENDFFVKAAPTGMTNVPGIFAAGDCIRYTGKVNLIAGAYADAVNAVNNAKTYLDPKADQFAMVSSHNQRLKDKNKKLMY</sequence>
<proteinExistence type="inferred from homology"/>
<dbReference type="GO" id="GO:0050661">
    <property type="term" value="F:NADP binding"/>
    <property type="evidence" value="ECO:0007669"/>
    <property type="project" value="UniProtKB-UniRule"/>
</dbReference>
<dbReference type="GO" id="GO:0050660">
    <property type="term" value="F:flavin adenine dinucleotide binding"/>
    <property type="evidence" value="ECO:0007669"/>
    <property type="project" value="UniProtKB-UniRule"/>
</dbReference>
<evidence type="ECO:0000256" key="6">
    <source>
        <dbReference type="HAMAP-Rule" id="MF_01685"/>
    </source>
</evidence>
<protein>
    <recommendedName>
        <fullName evidence="6">Ferredoxin--NADP reductase</fullName>
        <shortName evidence="6">FNR</shortName>
        <shortName evidence="6">Fd-NADP(+) reductase</shortName>
        <ecNumber evidence="6">1.18.1.2</ecNumber>
    </recommendedName>
</protein>
<dbReference type="HAMAP" id="MF_01685">
    <property type="entry name" value="FENR2"/>
    <property type="match status" value="1"/>
</dbReference>
<evidence type="ECO:0000256" key="2">
    <source>
        <dbReference type="ARBA" id="ARBA00022630"/>
    </source>
</evidence>
<dbReference type="eggNOG" id="COG0492">
    <property type="taxonomic scope" value="Bacteria"/>
</dbReference>
<evidence type="ECO:0000313" key="8">
    <source>
        <dbReference type="EMBL" id="CEA03903.1"/>
    </source>
</evidence>
<keyword evidence="2 6" id="KW-0285">Flavoprotein</keyword>
<feature type="binding site" evidence="6">
    <location>
        <position position="35"/>
    </location>
    <ligand>
        <name>FAD</name>
        <dbReference type="ChEBI" id="CHEBI:57692"/>
    </ligand>
</feature>
<evidence type="ECO:0000313" key="9">
    <source>
        <dbReference type="Proteomes" id="UP000044136"/>
    </source>
</evidence>
<organism evidence="8 9">
    <name type="scientific">Jeotgalicoccus saudimassiliensis</name>
    <dbReference type="NCBI Taxonomy" id="1461582"/>
    <lineage>
        <taxon>Bacteria</taxon>
        <taxon>Bacillati</taxon>
        <taxon>Bacillota</taxon>
        <taxon>Bacilli</taxon>
        <taxon>Bacillales</taxon>
        <taxon>Staphylococcaceae</taxon>
        <taxon>Jeotgalicoccus</taxon>
    </lineage>
</organism>
<feature type="binding site" evidence="6">
    <location>
        <position position="328"/>
    </location>
    <ligand>
        <name>FAD</name>
        <dbReference type="ChEBI" id="CHEBI:57692"/>
    </ligand>
</feature>
<dbReference type="OrthoDB" id="9806179at2"/>
<dbReference type="Proteomes" id="UP000044136">
    <property type="component" value="Unassembled WGS sequence"/>
</dbReference>
<comment type="caution">
    <text evidence="6">Lacks conserved residue(s) required for the propagation of feature annotation.</text>
</comment>